<dbReference type="EMBL" id="JACSVK010000331">
    <property type="protein sequence ID" value="MBD0222303.1"/>
    <property type="molecule type" value="Genomic_DNA"/>
</dbReference>
<evidence type="ECO:0000313" key="1">
    <source>
        <dbReference type="EMBL" id="MBD0222303.1"/>
    </source>
</evidence>
<accession>A0A8I0K934</accession>
<dbReference type="AlphaFoldDB" id="A0A8I0K934"/>
<name>A0A8I0K934_ACIBA</name>
<proteinExistence type="predicted"/>
<dbReference type="Proteomes" id="UP000634608">
    <property type="component" value="Unassembled WGS sequence"/>
</dbReference>
<sequence>LDDRLTYKDFSSSNYQIKQDSV</sequence>
<protein>
    <submittedName>
        <fullName evidence="1">Gamma carbonic anhydrase family protein</fullName>
    </submittedName>
</protein>
<evidence type="ECO:0000313" key="2">
    <source>
        <dbReference type="Proteomes" id="UP000634608"/>
    </source>
</evidence>
<feature type="non-terminal residue" evidence="1">
    <location>
        <position position="1"/>
    </location>
</feature>
<comment type="caution">
    <text evidence="1">The sequence shown here is derived from an EMBL/GenBank/DDBJ whole genome shotgun (WGS) entry which is preliminary data.</text>
</comment>
<reference evidence="1" key="1">
    <citation type="submission" date="2020-08" db="EMBL/GenBank/DDBJ databases">
        <title>Diversity of carbapenem-resistant Acinetobacter baumannii and bacteriophage-mediated spread of the Oxa23 carbapenemase.</title>
        <authorList>
            <person name="Abouelfetouh A."/>
            <person name="Mattock J."/>
            <person name="Turner D."/>
            <person name="Li E."/>
            <person name="Evans B.A."/>
        </authorList>
    </citation>
    <scope>NUCLEOTIDE SEQUENCE</scope>
    <source>
        <strain evidence="1">A86</strain>
    </source>
</reference>
<organism evidence="1 2">
    <name type="scientific">Acinetobacter baumannii</name>
    <dbReference type="NCBI Taxonomy" id="470"/>
    <lineage>
        <taxon>Bacteria</taxon>
        <taxon>Pseudomonadati</taxon>
        <taxon>Pseudomonadota</taxon>
        <taxon>Gammaproteobacteria</taxon>
        <taxon>Moraxellales</taxon>
        <taxon>Moraxellaceae</taxon>
        <taxon>Acinetobacter</taxon>
        <taxon>Acinetobacter calcoaceticus/baumannii complex</taxon>
    </lineage>
</organism>
<gene>
    <name evidence="1" type="ORF">IAG11_20935</name>
</gene>